<dbReference type="RefSeq" id="WP_378930962.1">
    <property type="nucleotide sequence ID" value="NZ_JBHLVO010000002.1"/>
</dbReference>
<comment type="caution">
    <text evidence="1">The sequence shown here is derived from an EMBL/GenBank/DDBJ whole genome shotgun (WGS) entry which is preliminary data.</text>
</comment>
<reference evidence="1 2" key="1">
    <citation type="submission" date="2024-09" db="EMBL/GenBank/DDBJ databases">
        <authorList>
            <person name="Sun Q."/>
            <person name="Mori K."/>
        </authorList>
    </citation>
    <scope>NUCLEOTIDE SEQUENCE [LARGE SCALE GENOMIC DNA]</scope>
    <source>
        <strain evidence="1 2">CCM 7228</strain>
    </source>
</reference>
<keyword evidence="2" id="KW-1185">Reference proteome</keyword>
<proteinExistence type="predicted"/>
<name>A0ABV6GBX4_9BACI</name>
<sequence>MNNSEWNLSDPYVYQTLMSVVNQPISVQTTRGQVRGKLTDVTPDHIVVEMGGNSFYIRTQQIIWVVPNPK</sequence>
<accession>A0ABV6GBX4</accession>
<gene>
    <name evidence="1" type="ORF">ACFFIX_04520</name>
</gene>
<dbReference type="InterPro" id="IPR020139">
    <property type="entry name" value="DUF2642"/>
</dbReference>
<evidence type="ECO:0000313" key="1">
    <source>
        <dbReference type="EMBL" id="MFC0270714.1"/>
    </source>
</evidence>
<evidence type="ECO:0000313" key="2">
    <source>
        <dbReference type="Proteomes" id="UP001589854"/>
    </source>
</evidence>
<protein>
    <submittedName>
        <fullName evidence="1">YuzF family protein</fullName>
    </submittedName>
</protein>
<dbReference type="Pfam" id="PF10842">
    <property type="entry name" value="DUF2642"/>
    <property type="match status" value="1"/>
</dbReference>
<dbReference type="Proteomes" id="UP001589854">
    <property type="component" value="Unassembled WGS sequence"/>
</dbReference>
<organism evidence="1 2">
    <name type="scientific">Metabacillus herbersteinensis</name>
    <dbReference type="NCBI Taxonomy" id="283816"/>
    <lineage>
        <taxon>Bacteria</taxon>
        <taxon>Bacillati</taxon>
        <taxon>Bacillota</taxon>
        <taxon>Bacilli</taxon>
        <taxon>Bacillales</taxon>
        <taxon>Bacillaceae</taxon>
        <taxon>Metabacillus</taxon>
    </lineage>
</organism>
<dbReference type="EMBL" id="JBHLVO010000002">
    <property type="protein sequence ID" value="MFC0270714.1"/>
    <property type="molecule type" value="Genomic_DNA"/>
</dbReference>